<organism evidence="1 2">
    <name type="scientific">Diphasiastrum complanatum</name>
    <name type="common">Issler's clubmoss</name>
    <name type="synonym">Lycopodium complanatum</name>
    <dbReference type="NCBI Taxonomy" id="34168"/>
    <lineage>
        <taxon>Eukaryota</taxon>
        <taxon>Viridiplantae</taxon>
        <taxon>Streptophyta</taxon>
        <taxon>Embryophyta</taxon>
        <taxon>Tracheophyta</taxon>
        <taxon>Lycopodiopsida</taxon>
        <taxon>Lycopodiales</taxon>
        <taxon>Lycopodiaceae</taxon>
        <taxon>Lycopodioideae</taxon>
        <taxon>Diphasiastrum</taxon>
    </lineage>
</organism>
<evidence type="ECO:0000313" key="1">
    <source>
        <dbReference type="EMBL" id="KAJ7552005.1"/>
    </source>
</evidence>
<accession>A0ACC2DCZ2</accession>
<gene>
    <name evidence="1" type="ORF">O6H91_06G038100</name>
</gene>
<sequence length="162" mass="17918">MGKIGEGSSKWNGAVKETIAAPLSRAWEIVSDFCGLRKWMPTIERCEKLEGQPYKPGCVRHVVGTGVDRMDGEKYSWVKERLLTFDPSNHLLKYMVEDGNLSLDGYVGTIQLSKCSANKTVVNWSFEMNPIRGCEEGVVVGSITSGLQCNLRNLELAACSEI</sequence>
<dbReference type="EMBL" id="CM055097">
    <property type="protein sequence ID" value="KAJ7552005.1"/>
    <property type="molecule type" value="Genomic_DNA"/>
</dbReference>
<reference evidence="2" key="1">
    <citation type="journal article" date="2024" name="Proc. Natl. Acad. Sci. U.S.A.">
        <title>Extraordinary preservation of gene collinearity over three hundred million years revealed in homosporous lycophytes.</title>
        <authorList>
            <person name="Li C."/>
            <person name="Wickell D."/>
            <person name="Kuo L.Y."/>
            <person name="Chen X."/>
            <person name="Nie B."/>
            <person name="Liao X."/>
            <person name="Peng D."/>
            <person name="Ji J."/>
            <person name="Jenkins J."/>
            <person name="Williams M."/>
            <person name="Shu S."/>
            <person name="Plott C."/>
            <person name="Barry K."/>
            <person name="Rajasekar S."/>
            <person name="Grimwood J."/>
            <person name="Han X."/>
            <person name="Sun S."/>
            <person name="Hou Z."/>
            <person name="He W."/>
            <person name="Dai G."/>
            <person name="Sun C."/>
            <person name="Schmutz J."/>
            <person name="Leebens-Mack J.H."/>
            <person name="Li F.W."/>
            <person name="Wang L."/>
        </authorList>
    </citation>
    <scope>NUCLEOTIDE SEQUENCE [LARGE SCALE GENOMIC DNA]</scope>
    <source>
        <strain evidence="2">cv. PW_Plant_1</strain>
    </source>
</reference>
<evidence type="ECO:0000313" key="2">
    <source>
        <dbReference type="Proteomes" id="UP001162992"/>
    </source>
</evidence>
<proteinExistence type="predicted"/>
<comment type="caution">
    <text evidence="1">The sequence shown here is derived from an EMBL/GenBank/DDBJ whole genome shotgun (WGS) entry which is preliminary data.</text>
</comment>
<dbReference type="Proteomes" id="UP001162992">
    <property type="component" value="Chromosome 6"/>
</dbReference>
<protein>
    <submittedName>
        <fullName evidence="1">Uncharacterized protein</fullName>
    </submittedName>
</protein>
<name>A0ACC2DCZ2_DIPCM</name>
<keyword evidence="2" id="KW-1185">Reference proteome</keyword>